<dbReference type="InterPro" id="IPR004265">
    <property type="entry name" value="Dirigent"/>
</dbReference>
<dbReference type="InParanoid" id="A0A0P0XL32"/>
<proteinExistence type="inferred from homology"/>
<evidence type="ECO:0000313" key="4">
    <source>
        <dbReference type="Proteomes" id="UP000059680"/>
    </source>
</evidence>
<organism evidence="3 4">
    <name type="scientific">Oryza sativa subsp. japonica</name>
    <name type="common">Rice</name>
    <dbReference type="NCBI Taxonomy" id="39947"/>
    <lineage>
        <taxon>Eukaryota</taxon>
        <taxon>Viridiplantae</taxon>
        <taxon>Streptophyta</taxon>
        <taxon>Embryophyta</taxon>
        <taxon>Tracheophyta</taxon>
        <taxon>Spermatophyta</taxon>
        <taxon>Magnoliopsida</taxon>
        <taxon>Liliopsida</taxon>
        <taxon>Poales</taxon>
        <taxon>Poaceae</taxon>
        <taxon>BOP clade</taxon>
        <taxon>Oryzoideae</taxon>
        <taxon>Oryzeae</taxon>
        <taxon>Oryzinae</taxon>
        <taxon>Oryza</taxon>
        <taxon>Oryza sativa</taxon>
    </lineage>
</organism>
<accession>A0A0P0XL32</accession>
<comment type="function">
    <text evidence="1">Dirigent proteins impart stereoselectivity on the phenoxy radical-coupling reaction, yielding optically active lignans from two molecules of coniferyl alcohol in the biosynthesis of lignans, flavonolignans, and alkaloids and thus plays a central role in plant secondary metabolism.</text>
</comment>
<comment type="similarity">
    <text evidence="1">Belongs to the plant dirigent protein family.</text>
</comment>
<dbReference type="GO" id="GO:0048046">
    <property type="term" value="C:apoplast"/>
    <property type="evidence" value="ECO:0007669"/>
    <property type="project" value="UniProtKB-SubCell"/>
</dbReference>
<evidence type="ECO:0000313" key="3">
    <source>
        <dbReference type="EMBL" id="BAT07867.1"/>
    </source>
</evidence>
<sequence length="194" mass="21024">RHVYVIFHNGCARSTVYFRKKICIPNNPSIFSNLLLAVATLQPLTTSRRVQWRRRSSSRSTCTSTCTTWSPARAPRRRRSSTARAHGGGGVVREGGGHGRGPADRGRAQGLYVFATLDADAPALLFSINNVVLAAGTPYGGSMVAVMGRDDFVRLPVVSGTGRFRMARGYALVRTASEHGKNAVLEIDICLTSF</sequence>
<evidence type="ECO:0000256" key="1">
    <source>
        <dbReference type="RuleBase" id="RU363099"/>
    </source>
</evidence>
<dbReference type="SMR" id="A0A0P0XL32"/>
<dbReference type="PANTHER" id="PTHR21495">
    <property type="entry name" value="NUCLEOPORIN-RELATED"/>
    <property type="match status" value="1"/>
</dbReference>
<keyword evidence="4" id="KW-1185">Reference proteome</keyword>
<feature type="non-terminal residue" evidence="3">
    <location>
        <position position="1"/>
    </location>
</feature>
<feature type="region of interest" description="Disordered" evidence="2">
    <location>
        <begin position="55"/>
        <end position="103"/>
    </location>
</feature>
<keyword evidence="1" id="KW-0964">Secreted</keyword>
<dbReference type="Pfam" id="PF03018">
    <property type="entry name" value="Dirigent"/>
    <property type="match status" value="1"/>
</dbReference>
<gene>
    <name evidence="3" type="ordered locus">Os09g0383000</name>
    <name evidence="3" type="ORF">OSNPB_090383000</name>
</gene>
<reference evidence="4" key="1">
    <citation type="journal article" date="2005" name="Nature">
        <title>The map-based sequence of the rice genome.</title>
        <authorList>
            <consortium name="International rice genome sequencing project (IRGSP)"/>
            <person name="Matsumoto T."/>
            <person name="Wu J."/>
            <person name="Kanamori H."/>
            <person name="Katayose Y."/>
            <person name="Fujisawa M."/>
            <person name="Namiki N."/>
            <person name="Mizuno H."/>
            <person name="Yamamoto K."/>
            <person name="Antonio B.A."/>
            <person name="Baba T."/>
            <person name="Sakata K."/>
            <person name="Nagamura Y."/>
            <person name="Aoki H."/>
            <person name="Arikawa K."/>
            <person name="Arita K."/>
            <person name="Bito T."/>
            <person name="Chiden Y."/>
            <person name="Fujitsuka N."/>
            <person name="Fukunaka R."/>
            <person name="Hamada M."/>
            <person name="Harada C."/>
            <person name="Hayashi A."/>
            <person name="Hijishita S."/>
            <person name="Honda M."/>
            <person name="Hosokawa S."/>
            <person name="Ichikawa Y."/>
            <person name="Idonuma A."/>
            <person name="Iijima M."/>
            <person name="Ikeda M."/>
            <person name="Ikeno M."/>
            <person name="Ito K."/>
            <person name="Ito S."/>
            <person name="Ito T."/>
            <person name="Ito Y."/>
            <person name="Ito Y."/>
            <person name="Iwabuchi A."/>
            <person name="Kamiya K."/>
            <person name="Karasawa W."/>
            <person name="Kurita K."/>
            <person name="Katagiri S."/>
            <person name="Kikuta A."/>
            <person name="Kobayashi H."/>
            <person name="Kobayashi N."/>
            <person name="Machita K."/>
            <person name="Maehara T."/>
            <person name="Masukawa M."/>
            <person name="Mizubayashi T."/>
            <person name="Mukai Y."/>
            <person name="Nagasaki H."/>
            <person name="Nagata Y."/>
            <person name="Naito S."/>
            <person name="Nakashima M."/>
            <person name="Nakama Y."/>
            <person name="Nakamichi Y."/>
            <person name="Nakamura M."/>
            <person name="Meguro A."/>
            <person name="Negishi M."/>
            <person name="Ohta I."/>
            <person name="Ohta T."/>
            <person name="Okamoto M."/>
            <person name="Ono N."/>
            <person name="Saji S."/>
            <person name="Sakaguchi M."/>
            <person name="Sakai K."/>
            <person name="Shibata M."/>
            <person name="Shimokawa T."/>
            <person name="Song J."/>
            <person name="Takazaki Y."/>
            <person name="Terasawa K."/>
            <person name="Tsugane M."/>
            <person name="Tsuji K."/>
            <person name="Ueda S."/>
            <person name="Waki K."/>
            <person name="Yamagata H."/>
            <person name="Yamamoto M."/>
            <person name="Yamamoto S."/>
            <person name="Yamane H."/>
            <person name="Yoshiki S."/>
            <person name="Yoshihara R."/>
            <person name="Yukawa K."/>
            <person name="Zhong H."/>
            <person name="Yano M."/>
            <person name="Yuan Q."/>
            <person name="Ouyang S."/>
            <person name="Liu J."/>
            <person name="Jones K.M."/>
            <person name="Gansberger K."/>
            <person name="Moffat K."/>
            <person name="Hill J."/>
            <person name="Bera J."/>
            <person name="Fadrosh D."/>
            <person name="Jin S."/>
            <person name="Johri S."/>
            <person name="Kim M."/>
            <person name="Overton L."/>
            <person name="Reardon M."/>
            <person name="Tsitrin T."/>
            <person name="Vuong H."/>
            <person name="Weaver B."/>
            <person name="Ciecko A."/>
            <person name="Tallon L."/>
            <person name="Jackson J."/>
            <person name="Pai G."/>
            <person name="Aken S.V."/>
            <person name="Utterback T."/>
            <person name="Reidmuller S."/>
            <person name="Feldblyum T."/>
            <person name="Hsiao J."/>
            <person name="Zismann V."/>
            <person name="Iobst S."/>
            <person name="de Vazeille A.R."/>
            <person name="Buell C.R."/>
            <person name="Ying K."/>
            <person name="Li Y."/>
            <person name="Lu T."/>
            <person name="Huang Y."/>
            <person name="Zhao Q."/>
            <person name="Feng Q."/>
            <person name="Zhang L."/>
            <person name="Zhu J."/>
            <person name="Weng Q."/>
            <person name="Mu J."/>
            <person name="Lu Y."/>
            <person name="Fan D."/>
            <person name="Liu Y."/>
            <person name="Guan J."/>
            <person name="Zhang Y."/>
            <person name="Yu S."/>
            <person name="Liu X."/>
            <person name="Zhang Y."/>
            <person name="Hong G."/>
            <person name="Han B."/>
            <person name="Choisne N."/>
            <person name="Demange N."/>
            <person name="Orjeda G."/>
            <person name="Samain S."/>
            <person name="Cattolico L."/>
            <person name="Pelletier E."/>
            <person name="Couloux A."/>
            <person name="Segurens B."/>
            <person name="Wincker P."/>
            <person name="D'Hont A."/>
            <person name="Scarpelli C."/>
            <person name="Weissenbach J."/>
            <person name="Salanoubat M."/>
            <person name="Quetier F."/>
            <person name="Yu Y."/>
            <person name="Kim H.R."/>
            <person name="Rambo T."/>
            <person name="Currie J."/>
            <person name="Collura K."/>
            <person name="Luo M."/>
            <person name="Yang T."/>
            <person name="Ammiraju J.S.S."/>
            <person name="Engler F."/>
            <person name="Soderlund C."/>
            <person name="Wing R.A."/>
            <person name="Palmer L.E."/>
            <person name="de la Bastide M."/>
            <person name="Spiegel L."/>
            <person name="Nascimento L."/>
            <person name="Zutavern T."/>
            <person name="O'Shaughnessy A."/>
            <person name="Dike S."/>
            <person name="Dedhia N."/>
            <person name="Preston R."/>
            <person name="Balija V."/>
            <person name="McCombie W.R."/>
            <person name="Chow T."/>
            <person name="Chen H."/>
            <person name="Chung M."/>
            <person name="Chen C."/>
            <person name="Shaw J."/>
            <person name="Wu H."/>
            <person name="Hsiao K."/>
            <person name="Chao Y."/>
            <person name="Chu M."/>
            <person name="Cheng C."/>
            <person name="Hour A."/>
            <person name="Lee P."/>
            <person name="Lin S."/>
            <person name="Lin Y."/>
            <person name="Liou J."/>
            <person name="Liu S."/>
            <person name="Hsing Y."/>
            <person name="Raghuvanshi S."/>
            <person name="Mohanty A."/>
            <person name="Bharti A.K."/>
            <person name="Gaur A."/>
            <person name="Gupta V."/>
            <person name="Kumar D."/>
            <person name="Ravi V."/>
            <person name="Vij S."/>
            <person name="Kapur A."/>
            <person name="Khurana P."/>
            <person name="Khurana P."/>
            <person name="Khurana J.P."/>
            <person name="Tyagi A.K."/>
            <person name="Gaikwad K."/>
            <person name="Singh A."/>
            <person name="Dalal V."/>
            <person name="Srivastava S."/>
            <person name="Dixit A."/>
            <person name="Pal A.K."/>
            <person name="Ghazi I.A."/>
            <person name="Yadav M."/>
            <person name="Pandit A."/>
            <person name="Bhargava A."/>
            <person name="Sureshbabu K."/>
            <person name="Batra K."/>
            <person name="Sharma T.R."/>
            <person name="Mohapatra T."/>
            <person name="Singh N.K."/>
            <person name="Messing J."/>
            <person name="Nelson A.B."/>
            <person name="Fuks G."/>
            <person name="Kavchok S."/>
            <person name="Keizer G."/>
            <person name="Linton E."/>
            <person name="Llaca V."/>
            <person name="Song R."/>
            <person name="Tanyolac B."/>
            <person name="Young S."/>
            <person name="Ho-Il K."/>
            <person name="Hahn J.H."/>
            <person name="Sangsakoo G."/>
            <person name="Vanavichit A."/>
            <person name="de Mattos Luiz.A.T."/>
            <person name="Zimmer P.D."/>
            <person name="Malone G."/>
            <person name="Dellagostin O."/>
            <person name="de Oliveira A.C."/>
            <person name="Bevan M."/>
            <person name="Bancroft I."/>
            <person name="Minx P."/>
            <person name="Cordum H."/>
            <person name="Wilson R."/>
            <person name="Cheng Z."/>
            <person name="Jin W."/>
            <person name="Jiang J."/>
            <person name="Leong S.A."/>
            <person name="Iwama H."/>
            <person name="Gojobori T."/>
            <person name="Itoh T."/>
            <person name="Niimura Y."/>
            <person name="Fujii Y."/>
            <person name="Habara T."/>
            <person name="Sakai H."/>
            <person name="Sato Y."/>
            <person name="Wilson G."/>
            <person name="Kumar K."/>
            <person name="McCouch S."/>
            <person name="Juretic N."/>
            <person name="Hoen D."/>
            <person name="Wright S."/>
            <person name="Bruskiewich R."/>
            <person name="Bureau T."/>
            <person name="Miyao A."/>
            <person name="Hirochika H."/>
            <person name="Nishikawa T."/>
            <person name="Kadowaki K."/>
            <person name="Sugiura M."/>
            <person name="Burr B."/>
            <person name="Sasaki T."/>
        </authorList>
    </citation>
    <scope>NUCLEOTIDE SEQUENCE [LARGE SCALE GENOMIC DNA]</scope>
    <source>
        <strain evidence="4">cv. Nipponbare</strain>
    </source>
</reference>
<dbReference type="EMBL" id="AP014965">
    <property type="protein sequence ID" value="BAT07867.1"/>
    <property type="molecule type" value="Genomic_DNA"/>
</dbReference>
<reference evidence="3 4" key="3">
    <citation type="journal article" date="2013" name="Rice">
        <title>Improvement of the Oryza sativa Nipponbare reference genome using next generation sequence and optical map data.</title>
        <authorList>
            <person name="Kawahara Y."/>
            <person name="de la Bastide M."/>
            <person name="Hamilton J.P."/>
            <person name="Kanamori H."/>
            <person name="McCombie W.R."/>
            <person name="Ouyang S."/>
            <person name="Schwartz D.C."/>
            <person name="Tanaka T."/>
            <person name="Wu J."/>
            <person name="Zhou S."/>
            <person name="Childs K.L."/>
            <person name="Davidson R.M."/>
            <person name="Lin H."/>
            <person name="Quesada-Ocampo L."/>
            <person name="Vaillancourt B."/>
            <person name="Sakai H."/>
            <person name="Lee S.S."/>
            <person name="Kim J."/>
            <person name="Numa H."/>
            <person name="Itoh T."/>
            <person name="Buell C.R."/>
            <person name="Matsumoto T."/>
        </authorList>
    </citation>
    <scope>NUCLEOTIDE SEQUENCE [LARGE SCALE GENOMIC DNA]</scope>
    <source>
        <strain evidence="4">cv. Nipponbare</strain>
    </source>
</reference>
<dbReference type="Proteomes" id="UP000059680">
    <property type="component" value="Chromosome 9"/>
</dbReference>
<comment type="subunit">
    <text evidence="1">Homodimer.</text>
</comment>
<reference evidence="3 4" key="2">
    <citation type="journal article" date="2013" name="Plant Cell Physiol.">
        <title>Rice Annotation Project Database (RAP-DB): an integrative and interactive database for rice genomics.</title>
        <authorList>
            <person name="Sakai H."/>
            <person name="Lee S.S."/>
            <person name="Tanaka T."/>
            <person name="Numa H."/>
            <person name="Kim J."/>
            <person name="Kawahara Y."/>
            <person name="Wakimoto H."/>
            <person name="Yang C.C."/>
            <person name="Iwamoto M."/>
            <person name="Abe T."/>
            <person name="Yamada Y."/>
            <person name="Muto A."/>
            <person name="Inokuchi H."/>
            <person name="Ikemura T."/>
            <person name="Matsumoto T."/>
            <person name="Sasaki T."/>
            <person name="Itoh T."/>
        </authorList>
    </citation>
    <scope>NUCLEOTIDE SEQUENCE [LARGE SCALE GENOMIC DNA]</scope>
    <source>
        <strain evidence="4">cv. Nipponbare</strain>
    </source>
</reference>
<evidence type="ECO:0000256" key="2">
    <source>
        <dbReference type="SAM" id="MobiDB-lite"/>
    </source>
</evidence>
<dbReference type="Gramene" id="Os09t0383000-00">
    <property type="protein sequence ID" value="Os09t0383000-00"/>
    <property type="gene ID" value="Os09g0383000"/>
</dbReference>
<dbReference type="STRING" id="39947.A0A0P0XL32"/>
<keyword evidence="1" id="KW-0052">Apoplast</keyword>
<dbReference type="AlphaFoldDB" id="A0A0P0XL32"/>
<comment type="subcellular location">
    <subcellularLocation>
        <location evidence="1">Secreted</location>
        <location evidence="1">Extracellular space</location>
        <location evidence="1">Apoplast</location>
    </subcellularLocation>
</comment>
<dbReference type="PaxDb" id="39947-A0A0P0XL32"/>
<name>A0A0P0XL32_ORYSJ</name>
<protein>
    <recommendedName>
        <fullName evidence="1">Dirigent protein</fullName>
    </recommendedName>
</protein>
<feature type="compositionally biased region" description="Low complexity" evidence="2">
    <location>
        <begin position="58"/>
        <end position="73"/>
    </location>
</feature>